<dbReference type="InterPro" id="IPR032358">
    <property type="entry name" value="DUF4867"/>
</dbReference>
<dbReference type="STRING" id="99656.SAMN05421659_108120"/>
<dbReference type="Pfam" id="PF16161">
    <property type="entry name" value="DUF4867"/>
    <property type="match status" value="1"/>
</dbReference>
<evidence type="ECO:0008006" key="3">
    <source>
        <dbReference type="Google" id="ProtNLM"/>
    </source>
</evidence>
<evidence type="ECO:0000313" key="1">
    <source>
        <dbReference type="EMBL" id="SEW27951.1"/>
    </source>
</evidence>
<dbReference type="Proteomes" id="UP000199701">
    <property type="component" value="Unassembled WGS sequence"/>
</dbReference>
<protein>
    <recommendedName>
        <fullName evidence="3">DUF4867 domain-containing protein</fullName>
    </recommendedName>
</protein>
<keyword evidence="2" id="KW-1185">Reference proteome</keyword>
<dbReference type="AlphaFoldDB" id="A0A1I0QLH5"/>
<sequence length="206" mass="23003">MSILVKNVTEDAFGKYGRVISGYEISELLEKMDDTPFPEGVIYEPSDKLLEELPIFKVISESIFGGMPIQIGYCNGHNRLLNGLEYHRTSEINVAVTDMILLLGSLQDVSKDFTYNTSYVEAFFIPQGTMIECYATTLHYAPCDYNGKGFKSIVVLPKATNLELSDFKKCVKEDELLVAKNKWLIAHKDAKIKGAFVGLIGENISV</sequence>
<accession>A0A1I0QLH5</accession>
<dbReference type="EMBL" id="FOJI01000008">
    <property type="protein sequence ID" value="SEW27951.1"/>
    <property type="molecule type" value="Genomic_DNA"/>
</dbReference>
<dbReference type="RefSeq" id="WP_170841382.1">
    <property type="nucleotide sequence ID" value="NZ_FOJI01000008.1"/>
</dbReference>
<organism evidence="1 2">
    <name type="scientific">[Clostridium] fimetarium</name>
    <dbReference type="NCBI Taxonomy" id="99656"/>
    <lineage>
        <taxon>Bacteria</taxon>
        <taxon>Bacillati</taxon>
        <taxon>Bacillota</taxon>
        <taxon>Clostridia</taxon>
        <taxon>Lachnospirales</taxon>
        <taxon>Lachnospiraceae</taxon>
    </lineage>
</organism>
<reference evidence="1 2" key="1">
    <citation type="submission" date="2016-10" db="EMBL/GenBank/DDBJ databases">
        <authorList>
            <person name="de Groot N.N."/>
        </authorList>
    </citation>
    <scope>NUCLEOTIDE SEQUENCE [LARGE SCALE GENOMIC DNA]</scope>
    <source>
        <strain evidence="1 2">DSM 9179</strain>
    </source>
</reference>
<proteinExistence type="predicted"/>
<gene>
    <name evidence="1" type="ORF">SAMN05421659_108120</name>
</gene>
<name>A0A1I0QLH5_9FIRM</name>
<evidence type="ECO:0000313" key="2">
    <source>
        <dbReference type="Proteomes" id="UP000199701"/>
    </source>
</evidence>